<dbReference type="Proteomes" id="UP001174136">
    <property type="component" value="Unassembled WGS sequence"/>
</dbReference>
<dbReference type="AlphaFoldDB" id="A0AA47N938"/>
<feature type="compositionally biased region" description="Low complexity" evidence="1">
    <location>
        <begin position="244"/>
        <end position="296"/>
    </location>
</feature>
<feature type="compositionally biased region" description="Pro residues" evidence="1">
    <location>
        <begin position="11"/>
        <end position="28"/>
    </location>
</feature>
<name>A0AA47N938_MERPO</name>
<evidence type="ECO:0000256" key="1">
    <source>
        <dbReference type="SAM" id="MobiDB-lite"/>
    </source>
</evidence>
<dbReference type="EMBL" id="JAOPHQ010000614">
    <property type="protein sequence ID" value="KAK0153866.1"/>
    <property type="molecule type" value="Genomic_DNA"/>
</dbReference>
<dbReference type="PANTHER" id="PTHR47773:SF1">
    <property type="entry name" value="C2H2-TYPE DOMAIN-CONTAINING PROTEIN"/>
    <property type="match status" value="1"/>
</dbReference>
<protein>
    <submittedName>
        <fullName evidence="2">Uncharacterized protein</fullName>
    </submittedName>
</protein>
<feature type="region of interest" description="Disordered" evidence="1">
    <location>
        <begin position="1"/>
        <end position="49"/>
    </location>
</feature>
<reference evidence="2" key="1">
    <citation type="journal article" date="2023" name="Front. Mar. Sci.">
        <title>A new Merluccius polli reference genome to investigate the effects of global change in West African waters.</title>
        <authorList>
            <person name="Mateo J.L."/>
            <person name="Blanco-Fernandez C."/>
            <person name="Garcia-Vazquez E."/>
            <person name="Machado-Schiaffino G."/>
        </authorList>
    </citation>
    <scope>NUCLEOTIDE SEQUENCE</scope>
    <source>
        <strain evidence="2">C29</strain>
        <tissue evidence="2">Fin</tissue>
    </source>
</reference>
<proteinExistence type="predicted"/>
<accession>A0AA47N938</accession>
<comment type="caution">
    <text evidence="2">The sequence shown here is derived from an EMBL/GenBank/DDBJ whole genome shotgun (WGS) entry which is preliminary data.</text>
</comment>
<keyword evidence="3" id="KW-1185">Reference proteome</keyword>
<feature type="region of interest" description="Disordered" evidence="1">
    <location>
        <begin position="460"/>
        <end position="480"/>
    </location>
</feature>
<evidence type="ECO:0000313" key="2">
    <source>
        <dbReference type="EMBL" id="KAK0153866.1"/>
    </source>
</evidence>
<feature type="compositionally biased region" description="Basic and acidic residues" evidence="1">
    <location>
        <begin position="466"/>
        <end position="479"/>
    </location>
</feature>
<gene>
    <name evidence="2" type="ORF">N1851_004058</name>
</gene>
<sequence>MDPRSGQPADAPAPEPSRPTTAPEPAPHSPGRSSPEPQQAAEDYRGPDDQPGYLAVVQLATALVGLRYDQALSEGRVDELIGLYEALSTYDRARVLYPPRYRDRPARGRFMAAKSHRTSIPGVESMRRCLVGQTSGPASSPSTSRLVEAVCTQLCRLYPSGTRVHSVRRSRWDCILLRYQHIRDLVLGHQRLMARAPIQLYELNCRTLSLWYVHQDAAGEGEGCARCRRCSRGRTTSGSGLGSGSSDSSSSDSGSSDSGSSDSGSSDSGSSDSGGSAGPRSTAGGSSSGSSSNGGAYRPGDDGSGKGGGRSGSSTGCGSTGVCSAGASSAHTATGAFTACPLSCCPGLTTNSCCCSCCNRTFSSCTASPPEPLTAPAESPHVLLLPLAAARHAGPQLPALQLLPGQQGQQAVQAAPTAPPPQPDCPYNTEWNRRNKAKERAQTGRVMSVRAGVPQVQKCRKCGQPKRRETGHSRYRSEHFFSATAGKSVEDWLREMKERDPGRAPN</sequence>
<feature type="region of interest" description="Disordered" evidence="1">
    <location>
        <begin position="233"/>
        <end position="311"/>
    </location>
</feature>
<evidence type="ECO:0000313" key="3">
    <source>
        <dbReference type="Proteomes" id="UP001174136"/>
    </source>
</evidence>
<dbReference type="PANTHER" id="PTHR47773">
    <property type="entry name" value="SI:DKEY-9I5.2-RELATED"/>
    <property type="match status" value="1"/>
</dbReference>
<organism evidence="2 3">
    <name type="scientific">Merluccius polli</name>
    <name type="common">Benguela hake</name>
    <name type="synonym">Merluccius cadenati</name>
    <dbReference type="NCBI Taxonomy" id="89951"/>
    <lineage>
        <taxon>Eukaryota</taxon>
        <taxon>Metazoa</taxon>
        <taxon>Chordata</taxon>
        <taxon>Craniata</taxon>
        <taxon>Vertebrata</taxon>
        <taxon>Euteleostomi</taxon>
        <taxon>Actinopterygii</taxon>
        <taxon>Neopterygii</taxon>
        <taxon>Teleostei</taxon>
        <taxon>Neoteleostei</taxon>
        <taxon>Acanthomorphata</taxon>
        <taxon>Zeiogadaria</taxon>
        <taxon>Gadariae</taxon>
        <taxon>Gadiformes</taxon>
        <taxon>Gadoidei</taxon>
        <taxon>Merlucciidae</taxon>
        <taxon>Merluccius</taxon>
    </lineage>
</organism>